<feature type="transmembrane region" description="Helical" evidence="1">
    <location>
        <begin position="54"/>
        <end position="74"/>
    </location>
</feature>
<proteinExistence type="predicted"/>
<reference evidence="2 3" key="1">
    <citation type="submission" date="2021-08" db="EMBL/GenBank/DDBJ databases">
        <title>Streptomyces sp. PTM05 isolated from lichen.</title>
        <authorList>
            <person name="Somphong A."/>
            <person name="Phongsopitanun W."/>
            <person name="Tanasupawat S."/>
        </authorList>
    </citation>
    <scope>NUCLEOTIDE SEQUENCE [LARGE SCALE GENOMIC DNA]</scope>
    <source>
        <strain evidence="2 3">Ptm05</strain>
    </source>
</reference>
<evidence type="ECO:0000256" key="1">
    <source>
        <dbReference type="SAM" id="Phobius"/>
    </source>
</evidence>
<name>A0ABS7QST2_9ACTN</name>
<dbReference type="RefSeq" id="WP_222975668.1">
    <property type="nucleotide sequence ID" value="NZ_JAINVZ010000004.1"/>
</dbReference>
<dbReference type="EMBL" id="JAINVZ010000004">
    <property type="protein sequence ID" value="MBY8884864.1"/>
    <property type="molecule type" value="Genomic_DNA"/>
</dbReference>
<evidence type="ECO:0000313" key="3">
    <source>
        <dbReference type="Proteomes" id="UP001198565"/>
    </source>
</evidence>
<dbReference type="Proteomes" id="UP001198565">
    <property type="component" value="Unassembled WGS sequence"/>
</dbReference>
<gene>
    <name evidence="2" type="ORF">K7472_08385</name>
</gene>
<keyword evidence="1" id="KW-1133">Transmembrane helix</keyword>
<keyword evidence="1" id="KW-0472">Membrane</keyword>
<organism evidence="2 3">
    <name type="scientific">Streptantibioticus parmotrematis</name>
    <dbReference type="NCBI Taxonomy" id="2873249"/>
    <lineage>
        <taxon>Bacteria</taxon>
        <taxon>Bacillati</taxon>
        <taxon>Actinomycetota</taxon>
        <taxon>Actinomycetes</taxon>
        <taxon>Kitasatosporales</taxon>
        <taxon>Streptomycetaceae</taxon>
        <taxon>Streptantibioticus</taxon>
    </lineage>
</organism>
<comment type="caution">
    <text evidence="2">The sequence shown here is derived from an EMBL/GenBank/DDBJ whole genome shotgun (WGS) entry which is preliminary data.</text>
</comment>
<keyword evidence="3" id="KW-1185">Reference proteome</keyword>
<sequence>MRQETPKSSAMRRLTPTEDSSWTVLRTHLVIWILFGLLWISWQFWGDGSTSRRLLGVVLTLVAIAQMLSTVGLMRKKRQKEREQPPL</sequence>
<protein>
    <submittedName>
        <fullName evidence="2">Uncharacterized protein</fullName>
    </submittedName>
</protein>
<keyword evidence="1" id="KW-0812">Transmembrane</keyword>
<accession>A0ABS7QST2</accession>
<evidence type="ECO:0000313" key="2">
    <source>
        <dbReference type="EMBL" id="MBY8884864.1"/>
    </source>
</evidence>
<feature type="transmembrane region" description="Helical" evidence="1">
    <location>
        <begin position="21"/>
        <end position="42"/>
    </location>
</feature>